<dbReference type="InterPro" id="IPR002305">
    <property type="entry name" value="aa-tRNA-synth_Ic"/>
</dbReference>
<dbReference type="GO" id="GO:0004831">
    <property type="term" value="F:tyrosine-tRNA ligase activity"/>
    <property type="evidence" value="ECO:0007669"/>
    <property type="project" value="UniProtKB-EC"/>
</dbReference>
<dbReference type="GO" id="GO:0005524">
    <property type="term" value="F:ATP binding"/>
    <property type="evidence" value="ECO:0007669"/>
    <property type="project" value="UniProtKB-KW"/>
</dbReference>
<name>A0A7J0EFB6_9ERIC</name>
<evidence type="ECO:0000256" key="8">
    <source>
        <dbReference type="ARBA" id="ARBA00048248"/>
    </source>
</evidence>
<accession>A0A7J0EFB6</accession>
<dbReference type="InterPro" id="IPR014729">
    <property type="entry name" value="Rossmann-like_a/b/a_fold"/>
</dbReference>
<dbReference type="InterPro" id="IPR002307">
    <property type="entry name" value="Tyr-tRNA-ligase"/>
</dbReference>
<dbReference type="GO" id="GO:0005829">
    <property type="term" value="C:cytosol"/>
    <property type="evidence" value="ECO:0007669"/>
    <property type="project" value="TreeGrafter"/>
</dbReference>
<keyword evidence="5 9" id="KW-0648">Protein biosynthesis</keyword>
<dbReference type="Pfam" id="PF00579">
    <property type="entry name" value="tRNA-synt_1b"/>
    <property type="match status" value="1"/>
</dbReference>
<keyword evidence="11" id="KW-1185">Reference proteome</keyword>
<dbReference type="OrthoDB" id="337870at2759"/>
<dbReference type="GO" id="GO:0009570">
    <property type="term" value="C:chloroplast stroma"/>
    <property type="evidence" value="ECO:0007669"/>
    <property type="project" value="TreeGrafter"/>
</dbReference>
<dbReference type="GO" id="GO:0006437">
    <property type="term" value="P:tyrosyl-tRNA aminoacylation"/>
    <property type="evidence" value="ECO:0007669"/>
    <property type="project" value="InterPro"/>
</dbReference>
<dbReference type="Proteomes" id="UP000585474">
    <property type="component" value="Unassembled WGS sequence"/>
</dbReference>
<evidence type="ECO:0000256" key="6">
    <source>
        <dbReference type="ARBA" id="ARBA00023146"/>
    </source>
</evidence>
<evidence type="ECO:0000256" key="2">
    <source>
        <dbReference type="ARBA" id="ARBA00022598"/>
    </source>
</evidence>
<dbReference type="Gene3D" id="3.40.50.620">
    <property type="entry name" value="HUPs"/>
    <property type="match status" value="1"/>
</dbReference>
<dbReference type="InterPro" id="IPR024088">
    <property type="entry name" value="Tyr-tRNA-ligase_bac-type"/>
</dbReference>
<sequence length="245" mass="27326">MLMKSVLIGYPQGSRKICEGGDDDVQGEREEEAVPLESEQGMSYTEFTYQLLQGYDFLYLYHKEGVHVQIGGSDQWGNITAGTDLIRRKILQPNPNAYGLTFTLLLKSDGTKFGKSEDGAVWLSPSMLFPYKFYQHFFSVPDAVVTRFLKTLTFLSMEEIVTRFVHGQQGLDEALKATEALRPGGAETRLDSETIDWIAVDVPSCSMPYNQVLNTSIVDLSVSTGLMETKSAARRPFEARGPLSE</sequence>
<evidence type="ECO:0000256" key="3">
    <source>
        <dbReference type="ARBA" id="ARBA00022741"/>
    </source>
</evidence>
<dbReference type="SUPFAM" id="SSF52374">
    <property type="entry name" value="Nucleotidylyl transferase"/>
    <property type="match status" value="1"/>
</dbReference>
<proteinExistence type="inferred from homology"/>
<keyword evidence="4 9" id="KW-0067">ATP-binding</keyword>
<evidence type="ECO:0000313" key="10">
    <source>
        <dbReference type="EMBL" id="GFY85161.1"/>
    </source>
</evidence>
<dbReference type="PRINTS" id="PR01040">
    <property type="entry name" value="TRNASYNTHTYR"/>
</dbReference>
<dbReference type="AlphaFoldDB" id="A0A7J0EFB6"/>
<evidence type="ECO:0000256" key="5">
    <source>
        <dbReference type="ARBA" id="ARBA00022917"/>
    </source>
</evidence>
<comment type="catalytic activity">
    <reaction evidence="8 9">
        <text>tRNA(Tyr) + L-tyrosine + ATP = L-tyrosyl-tRNA(Tyr) + AMP + diphosphate + H(+)</text>
        <dbReference type="Rhea" id="RHEA:10220"/>
        <dbReference type="Rhea" id="RHEA-COMP:9706"/>
        <dbReference type="Rhea" id="RHEA-COMP:9707"/>
        <dbReference type="ChEBI" id="CHEBI:15378"/>
        <dbReference type="ChEBI" id="CHEBI:30616"/>
        <dbReference type="ChEBI" id="CHEBI:33019"/>
        <dbReference type="ChEBI" id="CHEBI:58315"/>
        <dbReference type="ChEBI" id="CHEBI:78442"/>
        <dbReference type="ChEBI" id="CHEBI:78536"/>
        <dbReference type="ChEBI" id="CHEBI:456215"/>
        <dbReference type="EC" id="6.1.1.1"/>
    </reaction>
</comment>
<dbReference type="EMBL" id="BJWL01000003">
    <property type="protein sequence ID" value="GFY85161.1"/>
    <property type="molecule type" value="Genomic_DNA"/>
</dbReference>
<evidence type="ECO:0000256" key="4">
    <source>
        <dbReference type="ARBA" id="ARBA00022840"/>
    </source>
</evidence>
<gene>
    <name evidence="10" type="ORF">Acr_03g0019350</name>
</gene>
<dbReference type="GO" id="GO:0005739">
    <property type="term" value="C:mitochondrion"/>
    <property type="evidence" value="ECO:0007669"/>
    <property type="project" value="TreeGrafter"/>
</dbReference>
<comment type="similarity">
    <text evidence="9">Belongs to the class-I aminoacyl-tRNA synthetase family.</text>
</comment>
<dbReference type="EC" id="6.1.1.1" evidence="1 9"/>
<reference evidence="10 11" key="1">
    <citation type="submission" date="2019-07" db="EMBL/GenBank/DDBJ databases">
        <title>De Novo Assembly of kiwifruit Actinidia rufa.</title>
        <authorList>
            <person name="Sugita-Konishi S."/>
            <person name="Sato K."/>
            <person name="Mori E."/>
            <person name="Abe Y."/>
            <person name="Kisaki G."/>
            <person name="Hamano K."/>
            <person name="Suezawa K."/>
            <person name="Otani M."/>
            <person name="Fukuda T."/>
            <person name="Manabe T."/>
            <person name="Gomi K."/>
            <person name="Tabuchi M."/>
            <person name="Akimitsu K."/>
            <person name="Kataoka I."/>
        </authorList>
    </citation>
    <scope>NUCLEOTIDE SEQUENCE [LARGE SCALE GENOMIC DNA]</scope>
    <source>
        <strain evidence="11">cv. Fuchu</strain>
    </source>
</reference>
<keyword evidence="2 9" id="KW-0436">Ligase</keyword>
<dbReference type="PANTHER" id="PTHR11766">
    <property type="entry name" value="TYROSYL-TRNA SYNTHETASE"/>
    <property type="match status" value="1"/>
</dbReference>
<dbReference type="NCBIfam" id="TIGR00234">
    <property type="entry name" value="tyrS"/>
    <property type="match status" value="1"/>
</dbReference>
<organism evidence="10 11">
    <name type="scientific">Actinidia rufa</name>
    <dbReference type="NCBI Taxonomy" id="165716"/>
    <lineage>
        <taxon>Eukaryota</taxon>
        <taxon>Viridiplantae</taxon>
        <taxon>Streptophyta</taxon>
        <taxon>Embryophyta</taxon>
        <taxon>Tracheophyta</taxon>
        <taxon>Spermatophyta</taxon>
        <taxon>Magnoliopsida</taxon>
        <taxon>eudicotyledons</taxon>
        <taxon>Gunneridae</taxon>
        <taxon>Pentapetalae</taxon>
        <taxon>asterids</taxon>
        <taxon>Ericales</taxon>
        <taxon>Actinidiaceae</taxon>
        <taxon>Actinidia</taxon>
    </lineage>
</organism>
<keyword evidence="6 9" id="KW-0030">Aminoacyl-tRNA synthetase</keyword>
<comment type="caution">
    <text evidence="10">The sequence shown here is derived from an EMBL/GenBank/DDBJ whole genome shotgun (WGS) entry which is preliminary data.</text>
</comment>
<protein>
    <recommendedName>
        <fullName evidence="1 9">Tyrosine--tRNA ligase</fullName>
        <ecNumber evidence="1 9">6.1.1.1</ecNumber>
    </recommendedName>
    <alternativeName>
        <fullName evidence="7 9">Tyrosyl-tRNA synthetase</fullName>
    </alternativeName>
</protein>
<evidence type="ECO:0000313" key="11">
    <source>
        <dbReference type="Proteomes" id="UP000585474"/>
    </source>
</evidence>
<evidence type="ECO:0000256" key="7">
    <source>
        <dbReference type="ARBA" id="ARBA00033323"/>
    </source>
</evidence>
<keyword evidence="3 9" id="KW-0547">Nucleotide-binding</keyword>
<dbReference type="Gene3D" id="1.10.240.10">
    <property type="entry name" value="Tyrosyl-Transfer RNA Synthetase"/>
    <property type="match status" value="1"/>
</dbReference>
<evidence type="ECO:0000256" key="9">
    <source>
        <dbReference type="RuleBase" id="RU361234"/>
    </source>
</evidence>
<evidence type="ECO:0000256" key="1">
    <source>
        <dbReference type="ARBA" id="ARBA00013160"/>
    </source>
</evidence>
<dbReference type="PANTHER" id="PTHR11766:SF0">
    <property type="entry name" value="TYROSINE--TRNA LIGASE, MITOCHONDRIAL"/>
    <property type="match status" value="1"/>
</dbReference>